<dbReference type="PANTHER" id="PTHR35525:SF3">
    <property type="entry name" value="BLL6575 PROTEIN"/>
    <property type="match status" value="1"/>
</dbReference>
<dbReference type="InterPro" id="IPR021005">
    <property type="entry name" value="Znf_CGNR"/>
</dbReference>
<dbReference type="SUPFAM" id="SSF160904">
    <property type="entry name" value="Jann2411-like"/>
    <property type="match status" value="1"/>
</dbReference>
<reference evidence="2 3" key="1">
    <citation type="submission" date="2019-09" db="EMBL/GenBank/DDBJ databases">
        <title>Mumia zhuanghuii sp. nov. isolated from the intestinal contents of plateau pika (Ochotona curzoniae) in the Qinghai-Tibet plateau of China.</title>
        <authorList>
            <person name="Tian Z."/>
        </authorList>
    </citation>
    <scope>NUCLEOTIDE SEQUENCE [LARGE SCALE GENOMIC DNA]</scope>
    <source>
        <strain evidence="3">350</strain>
    </source>
</reference>
<dbReference type="Gene3D" id="1.10.3300.10">
    <property type="entry name" value="Jann2411-like domain"/>
    <property type="match status" value="1"/>
</dbReference>
<dbReference type="InterPro" id="IPR010852">
    <property type="entry name" value="ABATE"/>
</dbReference>
<evidence type="ECO:0000313" key="3">
    <source>
        <dbReference type="Proteomes" id="UP000307768"/>
    </source>
</evidence>
<gene>
    <name evidence="2" type="ORF">FE697_012135</name>
</gene>
<evidence type="ECO:0000259" key="1">
    <source>
        <dbReference type="Pfam" id="PF11706"/>
    </source>
</evidence>
<sequence>MCAAYAGGGRGYDWAMDFVGYAERAAMLANTPFSSVDEVRAHLADREWLVPQVTERDVRALQRFQRRLRTVFENGDAGHPDGAIGALNTLLAAHRITPLIVPTDAAGTDSGRTASGWRLHVADRAATVADLLVAESLMGLSILVCDLGPNRLGVCASSTCSTAFVDTSPNHSRRYCSDRCSSRSNVAAYRARKKAGTRSVVRRRPTEGDA</sequence>
<evidence type="ECO:0000313" key="2">
    <source>
        <dbReference type="EMBL" id="KAA1422887.1"/>
    </source>
</evidence>
<dbReference type="InterPro" id="IPR023286">
    <property type="entry name" value="ABATE_dom_sf"/>
</dbReference>
<dbReference type="Pfam" id="PF11706">
    <property type="entry name" value="zf-CGNR"/>
    <property type="match status" value="1"/>
</dbReference>
<dbReference type="Pfam" id="PF07336">
    <property type="entry name" value="ABATE"/>
    <property type="match status" value="1"/>
</dbReference>
<feature type="domain" description="Zinc finger CGNR" evidence="1">
    <location>
        <begin position="151"/>
        <end position="193"/>
    </location>
</feature>
<dbReference type="EMBL" id="VDFQ02000003">
    <property type="protein sequence ID" value="KAA1422887.1"/>
    <property type="molecule type" value="Genomic_DNA"/>
</dbReference>
<comment type="caution">
    <text evidence="2">The sequence shown here is derived from an EMBL/GenBank/DDBJ whole genome shotgun (WGS) entry which is preliminary data.</text>
</comment>
<dbReference type="PANTHER" id="PTHR35525">
    <property type="entry name" value="BLL6575 PROTEIN"/>
    <property type="match status" value="1"/>
</dbReference>
<protein>
    <submittedName>
        <fullName evidence="2">CGNR zinc finger domain-containing protein</fullName>
    </submittedName>
</protein>
<dbReference type="Proteomes" id="UP000307768">
    <property type="component" value="Unassembled WGS sequence"/>
</dbReference>
<proteinExistence type="predicted"/>
<organism evidence="2 3">
    <name type="scientific">Mumia zhuanghuii</name>
    <dbReference type="NCBI Taxonomy" id="2585211"/>
    <lineage>
        <taxon>Bacteria</taxon>
        <taxon>Bacillati</taxon>
        <taxon>Actinomycetota</taxon>
        <taxon>Actinomycetes</taxon>
        <taxon>Propionibacteriales</taxon>
        <taxon>Nocardioidaceae</taxon>
        <taxon>Mumia</taxon>
    </lineage>
</organism>
<dbReference type="AlphaFoldDB" id="A0A5Q6RXU7"/>
<accession>A0A5Q6RXU7</accession>
<dbReference type="OrthoDB" id="3531194at2"/>
<name>A0A5Q6RXU7_9ACTN</name>